<dbReference type="InterPro" id="IPR000571">
    <property type="entry name" value="Znf_CCCH"/>
</dbReference>
<dbReference type="PANTHER" id="PTHR12801:SF115">
    <property type="entry name" value="FI18136P1-RELATED"/>
    <property type="match status" value="1"/>
</dbReference>
<evidence type="ECO:0000256" key="6">
    <source>
        <dbReference type="PROSITE-ProRule" id="PRU00723"/>
    </source>
</evidence>
<evidence type="ECO:0000256" key="1">
    <source>
        <dbReference type="ARBA" id="ARBA00004123"/>
    </source>
</evidence>
<keyword evidence="6" id="KW-0862">Zinc</keyword>
<evidence type="ECO:0000313" key="10">
    <source>
        <dbReference type="Proteomes" id="UP000355283"/>
    </source>
</evidence>
<feature type="compositionally biased region" description="Acidic residues" evidence="7">
    <location>
        <begin position="113"/>
        <end position="126"/>
    </location>
</feature>
<keyword evidence="4" id="KW-0378">Hydrolase</keyword>
<dbReference type="InterPro" id="IPR012337">
    <property type="entry name" value="RNaseH-like_sf"/>
</dbReference>
<reference evidence="9 10" key="1">
    <citation type="submission" date="2019-01" db="EMBL/GenBank/DDBJ databases">
        <title>Nuclear Genome Assembly of the Microalgal Biofuel strain Nannochloropsis salina CCMP1776.</title>
        <authorList>
            <person name="Hovde B."/>
        </authorList>
    </citation>
    <scope>NUCLEOTIDE SEQUENCE [LARGE SCALE GENOMIC DNA]</scope>
    <source>
        <strain evidence="9 10">CCMP1776</strain>
    </source>
</reference>
<evidence type="ECO:0000256" key="5">
    <source>
        <dbReference type="ARBA" id="ARBA00023242"/>
    </source>
</evidence>
<dbReference type="GO" id="GO:0003676">
    <property type="term" value="F:nucleic acid binding"/>
    <property type="evidence" value="ECO:0007669"/>
    <property type="project" value="InterPro"/>
</dbReference>
<comment type="similarity">
    <text evidence="2">Belongs to the REXO1/REXO3 family.</text>
</comment>
<dbReference type="GO" id="GO:0004527">
    <property type="term" value="F:exonuclease activity"/>
    <property type="evidence" value="ECO:0007669"/>
    <property type="project" value="InterPro"/>
</dbReference>
<dbReference type="GO" id="GO:0008270">
    <property type="term" value="F:zinc ion binding"/>
    <property type="evidence" value="ECO:0007669"/>
    <property type="project" value="UniProtKB-KW"/>
</dbReference>
<dbReference type="InterPro" id="IPR036397">
    <property type="entry name" value="RNaseH_sf"/>
</dbReference>
<keyword evidence="5" id="KW-0539">Nucleus</keyword>
<evidence type="ECO:0000256" key="3">
    <source>
        <dbReference type="ARBA" id="ARBA00022722"/>
    </source>
</evidence>
<evidence type="ECO:0000256" key="7">
    <source>
        <dbReference type="SAM" id="MobiDB-lite"/>
    </source>
</evidence>
<dbReference type="Gene3D" id="3.30.420.10">
    <property type="entry name" value="Ribonuclease H-like superfamily/Ribonuclease H"/>
    <property type="match status" value="1"/>
</dbReference>
<feature type="region of interest" description="Disordered" evidence="7">
    <location>
        <begin position="77"/>
        <end position="131"/>
    </location>
</feature>
<feature type="domain" description="C3H1-type" evidence="8">
    <location>
        <begin position="19"/>
        <end position="47"/>
    </location>
</feature>
<dbReference type="PANTHER" id="PTHR12801">
    <property type="entry name" value="RNA EXONUCLEASE REXO1 / RECO3 FAMILY MEMBER-RELATED"/>
    <property type="match status" value="1"/>
</dbReference>
<protein>
    <recommendedName>
        <fullName evidence="8">C3H1-type domain-containing protein</fullName>
    </recommendedName>
</protein>
<feature type="region of interest" description="Disordered" evidence="7">
    <location>
        <begin position="253"/>
        <end position="290"/>
    </location>
</feature>
<feature type="zinc finger region" description="C3H1-type" evidence="6">
    <location>
        <begin position="19"/>
        <end position="47"/>
    </location>
</feature>
<dbReference type="OrthoDB" id="16516at2759"/>
<name>A0A4D9CRL8_9STRA</name>
<dbReference type="Proteomes" id="UP000355283">
    <property type="component" value="Unassembled WGS sequence"/>
</dbReference>
<dbReference type="GO" id="GO:0005634">
    <property type="term" value="C:nucleus"/>
    <property type="evidence" value="ECO:0007669"/>
    <property type="project" value="UniProtKB-SubCell"/>
</dbReference>
<keyword evidence="6" id="KW-0863">Zinc-finger</keyword>
<comment type="caution">
    <text evidence="9">The sequence shown here is derived from an EMBL/GenBank/DDBJ whole genome shotgun (WGS) entry which is preliminary data.</text>
</comment>
<dbReference type="SMART" id="SM00479">
    <property type="entry name" value="EXOIII"/>
    <property type="match status" value="1"/>
</dbReference>
<feature type="compositionally biased region" description="Acidic residues" evidence="7">
    <location>
        <begin position="262"/>
        <end position="281"/>
    </location>
</feature>
<feature type="compositionally biased region" description="Low complexity" evidence="7">
    <location>
        <begin position="213"/>
        <end position="232"/>
    </location>
</feature>
<evidence type="ECO:0000256" key="4">
    <source>
        <dbReference type="ARBA" id="ARBA00022801"/>
    </source>
</evidence>
<comment type="subcellular location">
    <subcellularLocation>
        <location evidence="1">Nucleus</location>
    </subcellularLocation>
</comment>
<dbReference type="PROSITE" id="PS50103">
    <property type="entry name" value="ZF_C3H1"/>
    <property type="match status" value="1"/>
</dbReference>
<dbReference type="SUPFAM" id="SSF53098">
    <property type="entry name" value="Ribonuclease H-like"/>
    <property type="match status" value="1"/>
</dbReference>
<organism evidence="9 10">
    <name type="scientific">Nannochloropsis salina CCMP1776</name>
    <dbReference type="NCBI Taxonomy" id="1027361"/>
    <lineage>
        <taxon>Eukaryota</taxon>
        <taxon>Sar</taxon>
        <taxon>Stramenopiles</taxon>
        <taxon>Ochrophyta</taxon>
        <taxon>Eustigmatophyceae</taxon>
        <taxon>Eustigmatales</taxon>
        <taxon>Monodopsidaceae</taxon>
        <taxon>Microchloropsis</taxon>
        <taxon>Microchloropsis salina</taxon>
    </lineage>
</organism>
<feature type="region of interest" description="Disordered" evidence="7">
    <location>
        <begin position="187"/>
        <end position="232"/>
    </location>
</feature>
<evidence type="ECO:0000259" key="8">
    <source>
        <dbReference type="PROSITE" id="PS50103"/>
    </source>
</evidence>
<dbReference type="InterPro" id="IPR013520">
    <property type="entry name" value="Ribonucl_H"/>
</dbReference>
<proteinExistence type="inferred from homology"/>
<sequence>MAPTTPKYKLVRAEDSGAAGEKAVCAFFTLPQGCRNGANCSFVHAGTVAATVPAPRATLPNTTKNSHAMQQVRLQIAADKQDQSKKRTSSSPPSYSTAGHAAPRKRSKKQEPETDESTSTEEAEEEGLPRAVKAAVHVGPTSVTAVSRKNNIASTSKPTAEPCVGHDVTNPFLAVVPPLPATSHLRQPVAAAAKRGAPVHSVQKKRGGSSALSVSVPVRPSQSASSPASPGVGNGVSMLSKLSALPVTPFTIARKPNGATRDDDEPEDGELVQGEGEEGEESAQSVVGANLSQHAKEESCQAEAVKEEVCFHAGSPWTGCVKATMEHARFEANYRALAAQKKGEADWIEAKKHGAWCRDLPHVLALDCEMCATRDPVSMEQDGKALIRLSVVCGHDEKQVLLDTLVLPSLPVIDYRTDIHGIRPEDLRQVMFTFRHAQAAMLHLCCTETVLIGHGLCNDLTALKMKHSRVVDTALLFEREDAPNHTPALKDVASALLGLDMADMHDSVADAQVTLRIARHFLDRGPVAPVPRLPAAPNKKGRRAEAVQSCLLLHRIPSFVTAAHIKDMFQTRTHVAPVTVDPVATSGAEGSLGRATARFLSKGHADLAFATLTGPARPDKDGRLQKRVHLAGKKDYVQVRLMYAPGEAGHEGRDGEEEADLPSAKVF</sequence>
<feature type="region of interest" description="Disordered" evidence="7">
    <location>
        <begin position="645"/>
        <end position="667"/>
    </location>
</feature>
<gene>
    <name evidence="9" type="ORF">NSK_007884</name>
</gene>
<dbReference type="EMBL" id="SDOX01000158">
    <property type="protein sequence ID" value="TFJ80707.1"/>
    <property type="molecule type" value="Genomic_DNA"/>
</dbReference>
<dbReference type="InterPro" id="IPR047021">
    <property type="entry name" value="REXO1/3/4-like"/>
</dbReference>
<dbReference type="AlphaFoldDB" id="A0A4D9CRL8"/>
<keyword evidence="6" id="KW-0479">Metal-binding</keyword>
<keyword evidence="3" id="KW-0540">Nuclease</keyword>
<evidence type="ECO:0000256" key="2">
    <source>
        <dbReference type="ARBA" id="ARBA00006357"/>
    </source>
</evidence>
<accession>A0A4D9CRL8</accession>
<evidence type="ECO:0000313" key="9">
    <source>
        <dbReference type="EMBL" id="TFJ80707.1"/>
    </source>
</evidence>
<keyword evidence="10" id="KW-1185">Reference proteome</keyword>